<proteinExistence type="inferred from homology"/>
<keyword evidence="15" id="KW-1185">Reference proteome</keyword>
<evidence type="ECO:0000256" key="3">
    <source>
        <dbReference type="ARBA" id="ARBA00022448"/>
    </source>
</evidence>
<keyword evidence="9" id="KW-0406">Ion transport</keyword>
<organism evidence="14 15">
    <name type="scientific">Streptomyces brasiliensis</name>
    <dbReference type="NCBI Taxonomy" id="1954"/>
    <lineage>
        <taxon>Bacteria</taxon>
        <taxon>Bacillati</taxon>
        <taxon>Actinomycetota</taxon>
        <taxon>Actinomycetes</taxon>
        <taxon>Kitasatosporales</taxon>
        <taxon>Streptomycetaceae</taxon>
        <taxon>Streptomyces</taxon>
    </lineage>
</organism>
<keyword evidence="8 13" id="KW-1133">Transmembrane helix</keyword>
<feature type="transmembrane region" description="Helical" evidence="13">
    <location>
        <begin position="20"/>
        <end position="37"/>
    </location>
</feature>
<feature type="transmembrane region" description="Helical" evidence="13">
    <location>
        <begin position="129"/>
        <end position="150"/>
    </location>
</feature>
<comment type="caution">
    <text evidence="14">The sequence shown here is derived from an EMBL/GenBank/DDBJ whole genome shotgun (WGS) entry which is preliminary data.</text>
</comment>
<dbReference type="Pfam" id="PF06736">
    <property type="entry name" value="TMEM175"/>
    <property type="match status" value="1"/>
</dbReference>
<evidence type="ECO:0000256" key="8">
    <source>
        <dbReference type="ARBA" id="ARBA00022989"/>
    </source>
</evidence>
<keyword evidence="5 13" id="KW-0812">Transmembrane</keyword>
<dbReference type="GO" id="GO:0015252">
    <property type="term" value="F:proton channel activity"/>
    <property type="evidence" value="ECO:0007669"/>
    <property type="project" value="InterPro"/>
</dbReference>
<dbReference type="PANTHER" id="PTHR31462:SF5">
    <property type="entry name" value="ENDOSOMAL_LYSOSOMAL PROTON CHANNEL TMEM175"/>
    <property type="match status" value="1"/>
</dbReference>
<protein>
    <submittedName>
        <fullName evidence="14">DUF1211 domain-containing membrane protein</fullName>
    </submittedName>
</protein>
<accession>A0A917KZT4</accession>
<feature type="transmembrane region" description="Helical" evidence="13">
    <location>
        <begin position="57"/>
        <end position="75"/>
    </location>
</feature>
<keyword evidence="3" id="KW-0813">Transport</keyword>
<evidence type="ECO:0000313" key="15">
    <source>
        <dbReference type="Proteomes" id="UP000657574"/>
    </source>
</evidence>
<evidence type="ECO:0000256" key="13">
    <source>
        <dbReference type="SAM" id="Phobius"/>
    </source>
</evidence>
<keyword evidence="6" id="KW-0631">Potassium channel</keyword>
<name>A0A917KZT4_9ACTN</name>
<sequence length="228" mass="25198">MSRPDDEPEQGSRLSETTRVEAFSDGVFAIVITLLVLDLQNPAHTPGGLLSALAAQWPSYLAFFMSFVYVGVIWLNHHALFQRIGHVDRGLHWVNLGILLGAVVMPFPTAILAEALAQDATGRDAQVAVALYAIAAALMSATWWAAFRYLRSRPHLWEPDVEPSYMQAQRFRPLTGMALYTISGLAGWLVSPWAGMTCIMIMIVYHAVTSEGLPARGVKRRPRRSRPA</sequence>
<dbReference type="GO" id="GO:0005267">
    <property type="term" value="F:potassium channel activity"/>
    <property type="evidence" value="ECO:0007669"/>
    <property type="project" value="UniProtKB-KW"/>
</dbReference>
<dbReference type="RefSeq" id="WP_189313709.1">
    <property type="nucleotide sequence ID" value="NZ_BMQA01000019.1"/>
</dbReference>
<reference evidence="14" key="2">
    <citation type="submission" date="2020-09" db="EMBL/GenBank/DDBJ databases">
        <authorList>
            <person name="Sun Q."/>
            <person name="Ohkuma M."/>
        </authorList>
    </citation>
    <scope>NUCLEOTIDE SEQUENCE</scope>
    <source>
        <strain evidence="14">JCM 3086</strain>
    </source>
</reference>
<comment type="catalytic activity">
    <reaction evidence="12">
        <text>K(+)(in) = K(+)(out)</text>
        <dbReference type="Rhea" id="RHEA:29463"/>
        <dbReference type="ChEBI" id="CHEBI:29103"/>
    </reaction>
</comment>
<keyword evidence="11" id="KW-0407">Ion channel</keyword>
<evidence type="ECO:0000313" key="14">
    <source>
        <dbReference type="EMBL" id="GGJ34642.1"/>
    </source>
</evidence>
<evidence type="ECO:0000256" key="1">
    <source>
        <dbReference type="ARBA" id="ARBA00004141"/>
    </source>
</evidence>
<comment type="similarity">
    <text evidence="2">Belongs to the TMEM175 family.</text>
</comment>
<evidence type="ECO:0000256" key="6">
    <source>
        <dbReference type="ARBA" id="ARBA00022826"/>
    </source>
</evidence>
<evidence type="ECO:0000256" key="10">
    <source>
        <dbReference type="ARBA" id="ARBA00023136"/>
    </source>
</evidence>
<dbReference type="AlphaFoldDB" id="A0A917KZT4"/>
<evidence type="ECO:0000256" key="12">
    <source>
        <dbReference type="ARBA" id="ARBA00034430"/>
    </source>
</evidence>
<reference evidence="14" key="1">
    <citation type="journal article" date="2014" name="Int. J. Syst. Evol. Microbiol.">
        <title>Complete genome sequence of Corynebacterium casei LMG S-19264T (=DSM 44701T), isolated from a smear-ripened cheese.</title>
        <authorList>
            <consortium name="US DOE Joint Genome Institute (JGI-PGF)"/>
            <person name="Walter F."/>
            <person name="Albersmeier A."/>
            <person name="Kalinowski J."/>
            <person name="Ruckert C."/>
        </authorList>
    </citation>
    <scope>NUCLEOTIDE SEQUENCE</scope>
    <source>
        <strain evidence="14">JCM 3086</strain>
    </source>
</reference>
<dbReference type="Proteomes" id="UP000657574">
    <property type="component" value="Unassembled WGS sequence"/>
</dbReference>
<keyword evidence="7" id="KW-0630">Potassium</keyword>
<evidence type="ECO:0000256" key="7">
    <source>
        <dbReference type="ARBA" id="ARBA00022958"/>
    </source>
</evidence>
<evidence type="ECO:0000256" key="2">
    <source>
        <dbReference type="ARBA" id="ARBA00006920"/>
    </source>
</evidence>
<dbReference type="GO" id="GO:0016020">
    <property type="term" value="C:membrane"/>
    <property type="evidence" value="ECO:0007669"/>
    <property type="project" value="UniProtKB-SubCell"/>
</dbReference>
<evidence type="ECO:0000256" key="5">
    <source>
        <dbReference type="ARBA" id="ARBA00022692"/>
    </source>
</evidence>
<dbReference type="EMBL" id="BMQA01000019">
    <property type="protein sequence ID" value="GGJ34642.1"/>
    <property type="molecule type" value="Genomic_DNA"/>
</dbReference>
<gene>
    <name evidence="14" type="ORF">GCM10010121_052330</name>
</gene>
<evidence type="ECO:0000256" key="4">
    <source>
        <dbReference type="ARBA" id="ARBA00022538"/>
    </source>
</evidence>
<feature type="transmembrane region" description="Helical" evidence="13">
    <location>
        <begin position="96"/>
        <end position="117"/>
    </location>
</feature>
<comment type="subcellular location">
    <subcellularLocation>
        <location evidence="1">Membrane</location>
        <topology evidence="1">Multi-pass membrane protein</topology>
    </subcellularLocation>
</comment>
<evidence type="ECO:0000256" key="11">
    <source>
        <dbReference type="ARBA" id="ARBA00023303"/>
    </source>
</evidence>
<dbReference type="PANTHER" id="PTHR31462">
    <property type="entry name" value="ENDOSOMAL/LYSOSOMAL POTASSIUM CHANNEL TMEM175"/>
    <property type="match status" value="1"/>
</dbReference>
<keyword evidence="10 13" id="KW-0472">Membrane</keyword>
<dbReference type="InterPro" id="IPR010617">
    <property type="entry name" value="TMEM175-like"/>
</dbReference>
<evidence type="ECO:0000256" key="9">
    <source>
        <dbReference type="ARBA" id="ARBA00023065"/>
    </source>
</evidence>
<keyword evidence="4" id="KW-0633">Potassium transport</keyword>